<feature type="compositionally biased region" description="Polar residues" evidence="1">
    <location>
        <begin position="69"/>
        <end position="80"/>
    </location>
</feature>
<evidence type="ECO:0000313" key="6">
    <source>
        <dbReference type="Proteomes" id="UP000321570"/>
    </source>
</evidence>
<name>A0A0R3SC69_HYMDI</name>
<evidence type="ECO:0000256" key="2">
    <source>
        <dbReference type="SAM" id="SignalP"/>
    </source>
</evidence>
<dbReference type="EMBL" id="UYSG01000486">
    <property type="protein sequence ID" value="VDL19602.1"/>
    <property type="molecule type" value="Genomic_DNA"/>
</dbReference>
<proteinExistence type="predicted"/>
<feature type="region of interest" description="Disordered" evidence="1">
    <location>
        <begin position="36"/>
        <end position="155"/>
    </location>
</feature>
<feature type="compositionally biased region" description="Acidic residues" evidence="1">
    <location>
        <begin position="84"/>
        <end position="100"/>
    </location>
</feature>
<evidence type="ECO:0000313" key="4">
    <source>
        <dbReference type="EMBL" id="VUZ55150.1"/>
    </source>
</evidence>
<sequence>MGRAIIMLVLSVLICTSIVLALPDSLTGDSIITSGEVESSLEHSKTLTEIDREDDDEHDDDNREENKINVASNSTHNAQTDQSDYIDQDADDDDYEERLEQEEAMRQINDFQHEVYEEGLTAKNDRDDAKDDDTDDDRDDDDDDDDGCFKMNQCT</sequence>
<feature type="compositionally biased region" description="Basic and acidic residues" evidence="1">
    <location>
        <begin position="40"/>
        <end position="50"/>
    </location>
</feature>
<protein>
    <submittedName>
        <fullName evidence="7">Secreted phosphoprotein 1</fullName>
    </submittedName>
</protein>
<organism evidence="7">
    <name type="scientific">Hymenolepis diminuta</name>
    <name type="common">Rat tapeworm</name>
    <dbReference type="NCBI Taxonomy" id="6216"/>
    <lineage>
        <taxon>Eukaryota</taxon>
        <taxon>Metazoa</taxon>
        <taxon>Spiralia</taxon>
        <taxon>Lophotrochozoa</taxon>
        <taxon>Platyhelminthes</taxon>
        <taxon>Cestoda</taxon>
        <taxon>Eucestoda</taxon>
        <taxon>Cyclophyllidea</taxon>
        <taxon>Hymenolepididae</taxon>
        <taxon>Hymenolepis</taxon>
    </lineage>
</organism>
<evidence type="ECO:0000313" key="7">
    <source>
        <dbReference type="WBParaSite" id="HDID_0000213901-mRNA-1"/>
    </source>
</evidence>
<evidence type="ECO:0000256" key="1">
    <source>
        <dbReference type="SAM" id="MobiDB-lite"/>
    </source>
</evidence>
<reference evidence="7" key="1">
    <citation type="submission" date="2017-02" db="UniProtKB">
        <authorList>
            <consortium name="WormBaseParasite"/>
        </authorList>
    </citation>
    <scope>IDENTIFICATION</scope>
</reference>
<feature type="chain" id="PRO_5044546502" evidence="2">
    <location>
        <begin position="22"/>
        <end position="155"/>
    </location>
</feature>
<evidence type="ECO:0000313" key="5">
    <source>
        <dbReference type="Proteomes" id="UP000274504"/>
    </source>
</evidence>
<feature type="signal peptide" evidence="2">
    <location>
        <begin position="1"/>
        <end position="21"/>
    </location>
</feature>
<dbReference type="Proteomes" id="UP000274504">
    <property type="component" value="Unassembled WGS sequence"/>
</dbReference>
<dbReference type="EMBL" id="CABIJS010000688">
    <property type="protein sequence ID" value="VUZ55150.1"/>
    <property type="molecule type" value="Genomic_DNA"/>
</dbReference>
<dbReference type="WBParaSite" id="HDID_0000213901-mRNA-1">
    <property type="protein sequence ID" value="HDID_0000213901-mRNA-1"/>
    <property type="gene ID" value="HDID_0000213901"/>
</dbReference>
<evidence type="ECO:0000313" key="3">
    <source>
        <dbReference type="EMBL" id="VDL19602.1"/>
    </source>
</evidence>
<keyword evidence="2" id="KW-0732">Signal</keyword>
<accession>A0A0R3SC69</accession>
<reference evidence="4 6" key="3">
    <citation type="submission" date="2019-07" db="EMBL/GenBank/DDBJ databases">
        <authorList>
            <person name="Jastrzebski P J."/>
            <person name="Paukszto L."/>
            <person name="Jastrzebski P J."/>
        </authorList>
    </citation>
    <scope>NUCLEOTIDE SEQUENCE [LARGE SCALE GENOMIC DNA]</scope>
    <source>
        <strain evidence="4 6">WMS-il1</strain>
    </source>
</reference>
<keyword evidence="6" id="KW-1185">Reference proteome</keyword>
<feature type="compositionally biased region" description="Basic and acidic residues" evidence="1">
    <location>
        <begin position="101"/>
        <end position="116"/>
    </location>
</feature>
<dbReference type="Proteomes" id="UP000321570">
    <property type="component" value="Unassembled WGS sequence"/>
</dbReference>
<reference evidence="3 5" key="2">
    <citation type="submission" date="2018-11" db="EMBL/GenBank/DDBJ databases">
        <authorList>
            <consortium name="Pathogen Informatics"/>
        </authorList>
    </citation>
    <scope>NUCLEOTIDE SEQUENCE [LARGE SCALE GENOMIC DNA]</scope>
</reference>
<gene>
    <name evidence="3" type="ORF">HDID_LOCUS2141</name>
    <name evidence="4" type="ORF">WMSIL1_LOCUS13082</name>
</gene>
<feature type="compositionally biased region" description="Acidic residues" evidence="1">
    <location>
        <begin position="130"/>
        <end position="146"/>
    </location>
</feature>
<dbReference type="AlphaFoldDB" id="A0A0R3SC69"/>